<comment type="caution">
    <text evidence="1">The sequence shown here is derived from an EMBL/GenBank/DDBJ whole genome shotgun (WGS) entry which is preliminary data.</text>
</comment>
<organism evidence="1">
    <name type="scientific">Brassica cretica</name>
    <name type="common">Mustard</name>
    <dbReference type="NCBI Taxonomy" id="69181"/>
    <lineage>
        <taxon>Eukaryota</taxon>
        <taxon>Viridiplantae</taxon>
        <taxon>Streptophyta</taxon>
        <taxon>Embryophyta</taxon>
        <taxon>Tracheophyta</taxon>
        <taxon>Spermatophyta</taxon>
        <taxon>Magnoliopsida</taxon>
        <taxon>eudicotyledons</taxon>
        <taxon>Gunneridae</taxon>
        <taxon>Pentapetalae</taxon>
        <taxon>rosids</taxon>
        <taxon>malvids</taxon>
        <taxon>Brassicales</taxon>
        <taxon>Brassicaceae</taxon>
        <taxon>Brassiceae</taxon>
        <taxon>Brassica</taxon>
    </lineage>
</organism>
<dbReference type="EMBL" id="QGKY02001250">
    <property type="protein sequence ID" value="KAF2564774.1"/>
    <property type="molecule type" value="Genomic_DNA"/>
</dbReference>
<accession>A0A8S9I4X2</accession>
<sequence>MPQHLLSFVLQLISRFGELQPTLIETSIPSDPNSFGAQHVLDSMTSASWMMLFIHCGLLSSKTRALNLH</sequence>
<proteinExistence type="predicted"/>
<protein>
    <submittedName>
        <fullName evidence="1">Uncharacterized protein</fullName>
    </submittedName>
</protein>
<gene>
    <name evidence="1" type="ORF">F2Q70_00017993</name>
</gene>
<reference evidence="1" key="1">
    <citation type="submission" date="2019-12" db="EMBL/GenBank/DDBJ databases">
        <title>Genome sequencing and annotation of Brassica cretica.</title>
        <authorList>
            <person name="Studholme D.J."/>
            <person name="Sarris P.F."/>
        </authorList>
    </citation>
    <scope>NUCLEOTIDE SEQUENCE</scope>
    <source>
        <strain evidence="1">PFS-102/07</strain>
        <tissue evidence="1">Leaf</tissue>
    </source>
</reference>
<name>A0A8S9I4X2_BRACR</name>
<evidence type="ECO:0000313" key="1">
    <source>
        <dbReference type="EMBL" id="KAF2564774.1"/>
    </source>
</evidence>
<dbReference type="AlphaFoldDB" id="A0A8S9I4X2"/>